<evidence type="ECO:0000256" key="3">
    <source>
        <dbReference type="ARBA" id="ARBA00023163"/>
    </source>
</evidence>
<dbReference type="InterPro" id="IPR000485">
    <property type="entry name" value="AsnC-type_HTH_dom"/>
</dbReference>
<dbReference type="PROSITE" id="PS00519">
    <property type="entry name" value="HTH_ASNC_1"/>
    <property type="match status" value="1"/>
</dbReference>
<dbReference type="GO" id="GO:0043565">
    <property type="term" value="F:sequence-specific DNA binding"/>
    <property type="evidence" value="ECO:0007669"/>
    <property type="project" value="InterPro"/>
</dbReference>
<keyword evidence="3" id="KW-0804">Transcription</keyword>
<gene>
    <name evidence="5" type="primary">lrp_14</name>
    <name evidence="5" type="ORF">PEV8663_04361</name>
</gene>
<evidence type="ECO:0000313" key="6">
    <source>
        <dbReference type="Proteomes" id="UP000220836"/>
    </source>
</evidence>
<keyword evidence="6" id="KW-1185">Reference proteome</keyword>
<keyword evidence="2" id="KW-0238">DNA-binding</keyword>
<dbReference type="InterPro" id="IPR036388">
    <property type="entry name" value="WH-like_DNA-bd_sf"/>
</dbReference>
<dbReference type="InterPro" id="IPR019885">
    <property type="entry name" value="Tscrpt_reg_HTH_AsnC-type_CS"/>
</dbReference>
<name>A0A238L498_9RHOB</name>
<dbReference type="Pfam" id="PF01037">
    <property type="entry name" value="AsnC_trans_reg"/>
    <property type="match status" value="1"/>
</dbReference>
<dbReference type="SUPFAM" id="SSF54909">
    <property type="entry name" value="Dimeric alpha+beta barrel"/>
    <property type="match status" value="1"/>
</dbReference>
<organism evidence="5 6">
    <name type="scientific">Pelagimonas varians</name>
    <dbReference type="NCBI Taxonomy" id="696760"/>
    <lineage>
        <taxon>Bacteria</taxon>
        <taxon>Pseudomonadati</taxon>
        <taxon>Pseudomonadota</taxon>
        <taxon>Alphaproteobacteria</taxon>
        <taxon>Rhodobacterales</taxon>
        <taxon>Roseobacteraceae</taxon>
        <taxon>Pelagimonas</taxon>
    </lineage>
</organism>
<dbReference type="GO" id="GO:0043200">
    <property type="term" value="P:response to amino acid"/>
    <property type="evidence" value="ECO:0007669"/>
    <property type="project" value="TreeGrafter"/>
</dbReference>
<accession>A0A238L498</accession>
<dbReference type="CDD" id="cd00090">
    <property type="entry name" value="HTH_ARSR"/>
    <property type="match status" value="1"/>
</dbReference>
<evidence type="ECO:0000313" key="5">
    <source>
        <dbReference type="EMBL" id="SMX49849.1"/>
    </source>
</evidence>
<evidence type="ECO:0000256" key="1">
    <source>
        <dbReference type="ARBA" id="ARBA00023015"/>
    </source>
</evidence>
<dbReference type="RefSeq" id="WP_097806778.1">
    <property type="nucleotide sequence ID" value="NZ_FXYH01000024.1"/>
</dbReference>
<feature type="domain" description="HTH asnC-type" evidence="4">
    <location>
        <begin position="6"/>
        <end position="67"/>
    </location>
</feature>
<dbReference type="InterPro" id="IPR036390">
    <property type="entry name" value="WH_DNA-bd_sf"/>
</dbReference>
<dbReference type="SMART" id="SM00344">
    <property type="entry name" value="HTH_ASNC"/>
    <property type="match status" value="1"/>
</dbReference>
<dbReference type="Pfam" id="PF13412">
    <property type="entry name" value="HTH_24"/>
    <property type="match status" value="1"/>
</dbReference>
<proteinExistence type="predicted"/>
<dbReference type="PRINTS" id="PR00033">
    <property type="entry name" value="HTHASNC"/>
</dbReference>
<sequence>MTNTQIDVMDRKIIAVLQAEGRISNRDLAQRVGLSATPCSRRVKRLEEKGVISGYGARIDPEILGYGVSVMVNVRLSRQTPADIKEFLAAVHSLPEIIECLLVTGNFDYVLKVRTPNVDALKNFVLSKLKCIPCVSETTTMLILETAKATD</sequence>
<dbReference type="InterPro" id="IPR011991">
    <property type="entry name" value="ArsR-like_HTH"/>
</dbReference>
<keyword evidence="1" id="KW-0805">Transcription regulation</keyword>
<dbReference type="GO" id="GO:0006355">
    <property type="term" value="P:regulation of DNA-templated transcription"/>
    <property type="evidence" value="ECO:0007669"/>
    <property type="project" value="UniProtKB-ARBA"/>
</dbReference>
<dbReference type="Gene3D" id="1.10.10.10">
    <property type="entry name" value="Winged helix-like DNA-binding domain superfamily/Winged helix DNA-binding domain"/>
    <property type="match status" value="1"/>
</dbReference>
<protein>
    <submittedName>
        <fullName evidence="5">Leucine-responsive regulatory protein</fullName>
    </submittedName>
</protein>
<dbReference type="PANTHER" id="PTHR30154">
    <property type="entry name" value="LEUCINE-RESPONSIVE REGULATORY PROTEIN"/>
    <property type="match status" value="1"/>
</dbReference>
<dbReference type="GO" id="GO:0005829">
    <property type="term" value="C:cytosol"/>
    <property type="evidence" value="ECO:0007669"/>
    <property type="project" value="TreeGrafter"/>
</dbReference>
<evidence type="ECO:0000259" key="4">
    <source>
        <dbReference type="PROSITE" id="PS50956"/>
    </source>
</evidence>
<dbReference type="Gene3D" id="3.30.70.920">
    <property type="match status" value="1"/>
</dbReference>
<dbReference type="PROSITE" id="PS50956">
    <property type="entry name" value="HTH_ASNC_2"/>
    <property type="match status" value="1"/>
</dbReference>
<evidence type="ECO:0000256" key="2">
    <source>
        <dbReference type="ARBA" id="ARBA00023125"/>
    </source>
</evidence>
<dbReference type="PANTHER" id="PTHR30154:SF34">
    <property type="entry name" value="TRANSCRIPTIONAL REGULATOR AZLB"/>
    <property type="match status" value="1"/>
</dbReference>
<dbReference type="InterPro" id="IPR019887">
    <property type="entry name" value="Tscrpt_reg_AsnC/Lrp_C"/>
</dbReference>
<dbReference type="EMBL" id="FXYH01000024">
    <property type="protein sequence ID" value="SMX49849.1"/>
    <property type="molecule type" value="Genomic_DNA"/>
</dbReference>
<dbReference type="Proteomes" id="UP000220836">
    <property type="component" value="Unassembled WGS sequence"/>
</dbReference>
<dbReference type="OrthoDB" id="9803143at2"/>
<dbReference type="InterPro" id="IPR011008">
    <property type="entry name" value="Dimeric_a/b-barrel"/>
</dbReference>
<dbReference type="InterPro" id="IPR019888">
    <property type="entry name" value="Tscrpt_reg_AsnC-like"/>
</dbReference>
<reference evidence="5 6" key="1">
    <citation type="submission" date="2017-05" db="EMBL/GenBank/DDBJ databases">
        <authorList>
            <person name="Song R."/>
            <person name="Chenine A.L."/>
            <person name="Ruprecht R.M."/>
        </authorList>
    </citation>
    <scope>NUCLEOTIDE SEQUENCE [LARGE SCALE GENOMIC DNA]</scope>
    <source>
        <strain evidence="5 6">CECT 8663</strain>
    </source>
</reference>
<dbReference type="AlphaFoldDB" id="A0A238L498"/>
<dbReference type="SUPFAM" id="SSF46785">
    <property type="entry name" value="Winged helix' DNA-binding domain"/>
    <property type="match status" value="1"/>
</dbReference>